<evidence type="ECO:0000256" key="2">
    <source>
        <dbReference type="ARBA" id="ARBA00023015"/>
    </source>
</evidence>
<dbReference type="InterPro" id="IPR000847">
    <property type="entry name" value="LysR_HTH_N"/>
</dbReference>
<accession>A0A1G7TR21</accession>
<dbReference type="PANTHER" id="PTHR30579:SF7">
    <property type="entry name" value="HTH-TYPE TRANSCRIPTIONAL REGULATOR LRHA-RELATED"/>
    <property type="match status" value="1"/>
</dbReference>
<dbReference type="FunFam" id="1.10.10.10:FF:000001">
    <property type="entry name" value="LysR family transcriptional regulator"/>
    <property type="match status" value="1"/>
</dbReference>
<reference evidence="6 7" key="1">
    <citation type="submission" date="2016-10" db="EMBL/GenBank/DDBJ databases">
        <authorList>
            <person name="de Groot N.N."/>
        </authorList>
    </citation>
    <scope>NUCLEOTIDE SEQUENCE [LARGE SCALE GENOMIC DNA]</scope>
    <source>
        <strain evidence="6 7">DSM 25584</strain>
    </source>
</reference>
<gene>
    <name evidence="6" type="ORF">SAMN05216241_11013</name>
</gene>
<dbReference type="InterPro" id="IPR005119">
    <property type="entry name" value="LysR_subst-bd"/>
</dbReference>
<evidence type="ECO:0000313" key="7">
    <source>
        <dbReference type="Proteomes" id="UP000199415"/>
    </source>
</evidence>
<evidence type="ECO:0000313" key="6">
    <source>
        <dbReference type="EMBL" id="SDG36980.1"/>
    </source>
</evidence>
<keyword evidence="4" id="KW-0804">Transcription</keyword>
<comment type="similarity">
    <text evidence="1">Belongs to the LysR transcriptional regulatory family.</text>
</comment>
<dbReference type="Proteomes" id="UP000199415">
    <property type="component" value="Unassembled WGS sequence"/>
</dbReference>
<dbReference type="InterPro" id="IPR050176">
    <property type="entry name" value="LTTR"/>
</dbReference>
<dbReference type="GO" id="GO:0003677">
    <property type="term" value="F:DNA binding"/>
    <property type="evidence" value="ECO:0007669"/>
    <property type="project" value="UniProtKB-KW"/>
</dbReference>
<keyword evidence="2" id="KW-0805">Transcription regulation</keyword>
<dbReference type="GO" id="GO:0003700">
    <property type="term" value="F:DNA-binding transcription factor activity"/>
    <property type="evidence" value="ECO:0007669"/>
    <property type="project" value="InterPro"/>
</dbReference>
<dbReference type="AlphaFoldDB" id="A0A1G7TR21"/>
<dbReference type="EMBL" id="FNCE01000010">
    <property type="protein sequence ID" value="SDG36980.1"/>
    <property type="molecule type" value="Genomic_DNA"/>
</dbReference>
<dbReference type="PROSITE" id="PS50931">
    <property type="entry name" value="HTH_LYSR"/>
    <property type="match status" value="1"/>
</dbReference>
<feature type="domain" description="HTH lysR-type" evidence="5">
    <location>
        <begin position="21"/>
        <end position="78"/>
    </location>
</feature>
<dbReference type="Pfam" id="PF03466">
    <property type="entry name" value="LysR_substrate"/>
    <property type="match status" value="1"/>
</dbReference>
<sequence length="301" mass="33290">MASIKHGDELSAARMTTANSFDLDVLRTFLTVVEAGSFTAAASVLGTTQSTVSMQIRRLERDLGTPVFHREGRSVRLTVDGERLQTHARELVRLNDEAWRDLTGAALSGAVRLGIPDDYAFYLPETLRDFSEAHPSVNLDVRCDLSVSLVDRVRRGDLDLALVTRQTRSPGGEALRREPLVWSAARSRAIEHADPLPLAVYPREACVFREHATRALTEAGRRWRVIYTSKSVTGQQAMVRAGLAVSPTTVNMVTPEMRALDENSGLPSLPAIEIALHRAPGRPSEPARRLYDMIRDKLWAA</sequence>
<dbReference type="PRINTS" id="PR00039">
    <property type="entry name" value="HTHLYSR"/>
</dbReference>
<dbReference type="STRING" id="1082479.SAMN05216241_11013"/>
<dbReference type="PANTHER" id="PTHR30579">
    <property type="entry name" value="TRANSCRIPTIONAL REGULATOR"/>
    <property type="match status" value="1"/>
</dbReference>
<protein>
    <submittedName>
        <fullName evidence="6">DNA-binding transcriptional regulator, LysR family</fullName>
    </submittedName>
</protein>
<dbReference type="Gene3D" id="1.10.10.10">
    <property type="entry name" value="Winged helix-like DNA-binding domain superfamily/Winged helix DNA-binding domain"/>
    <property type="match status" value="1"/>
</dbReference>
<proteinExistence type="inferred from homology"/>
<evidence type="ECO:0000256" key="3">
    <source>
        <dbReference type="ARBA" id="ARBA00023125"/>
    </source>
</evidence>
<evidence type="ECO:0000256" key="4">
    <source>
        <dbReference type="ARBA" id="ARBA00023163"/>
    </source>
</evidence>
<keyword evidence="3 6" id="KW-0238">DNA-binding</keyword>
<dbReference type="SUPFAM" id="SSF53850">
    <property type="entry name" value="Periplasmic binding protein-like II"/>
    <property type="match status" value="1"/>
</dbReference>
<dbReference type="SUPFAM" id="SSF46785">
    <property type="entry name" value="Winged helix' DNA-binding domain"/>
    <property type="match status" value="1"/>
</dbReference>
<name>A0A1G7TR21_9PROT</name>
<organism evidence="6 7">
    <name type="scientific">Limimonas halophila</name>
    <dbReference type="NCBI Taxonomy" id="1082479"/>
    <lineage>
        <taxon>Bacteria</taxon>
        <taxon>Pseudomonadati</taxon>
        <taxon>Pseudomonadota</taxon>
        <taxon>Alphaproteobacteria</taxon>
        <taxon>Rhodospirillales</taxon>
        <taxon>Rhodovibrionaceae</taxon>
        <taxon>Limimonas</taxon>
    </lineage>
</organism>
<keyword evidence="7" id="KW-1185">Reference proteome</keyword>
<dbReference type="InterPro" id="IPR036388">
    <property type="entry name" value="WH-like_DNA-bd_sf"/>
</dbReference>
<dbReference type="Gene3D" id="3.40.190.10">
    <property type="entry name" value="Periplasmic binding protein-like II"/>
    <property type="match status" value="2"/>
</dbReference>
<evidence type="ECO:0000259" key="5">
    <source>
        <dbReference type="PROSITE" id="PS50931"/>
    </source>
</evidence>
<evidence type="ECO:0000256" key="1">
    <source>
        <dbReference type="ARBA" id="ARBA00009437"/>
    </source>
</evidence>
<dbReference type="RefSeq" id="WP_218119199.1">
    <property type="nucleotide sequence ID" value="NZ_FNCE01000010.1"/>
</dbReference>
<dbReference type="Pfam" id="PF00126">
    <property type="entry name" value="HTH_1"/>
    <property type="match status" value="1"/>
</dbReference>
<dbReference type="InterPro" id="IPR036390">
    <property type="entry name" value="WH_DNA-bd_sf"/>
</dbReference>